<proteinExistence type="predicted"/>
<dbReference type="OrthoDB" id="1819527at2"/>
<dbReference type="RefSeq" id="WP_074718180.1">
    <property type="nucleotide sequence ID" value="NZ_FNWV01000011.1"/>
</dbReference>
<dbReference type="Pfam" id="PF13306">
    <property type="entry name" value="LRR_5"/>
    <property type="match status" value="1"/>
</dbReference>
<feature type="region of interest" description="Disordered" evidence="1">
    <location>
        <begin position="24"/>
        <end position="52"/>
    </location>
</feature>
<dbReference type="Proteomes" id="UP000183190">
    <property type="component" value="Unassembled WGS sequence"/>
</dbReference>
<dbReference type="SUPFAM" id="SSF52058">
    <property type="entry name" value="L domain-like"/>
    <property type="match status" value="1"/>
</dbReference>
<feature type="compositionally biased region" description="Basic and acidic residues" evidence="1">
    <location>
        <begin position="26"/>
        <end position="37"/>
    </location>
</feature>
<gene>
    <name evidence="2" type="ORF">SAMN02910265_02640</name>
</gene>
<dbReference type="Gene3D" id="3.80.10.10">
    <property type="entry name" value="Ribonuclease Inhibitor"/>
    <property type="match status" value="1"/>
</dbReference>
<dbReference type="InterPro" id="IPR032675">
    <property type="entry name" value="LRR_dom_sf"/>
</dbReference>
<dbReference type="AlphaFoldDB" id="A0A1H6L0R7"/>
<dbReference type="PROSITE" id="PS51257">
    <property type="entry name" value="PROKAR_LIPOPROTEIN"/>
    <property type="match status" value="1"/>
</dbReference>
<dbReference type="InterPro" id="IPR053139">
    <property type="entry name" value="Surface_bspA-like"/>
</dbReference>
<organism evidence="2 3">
    <name type="scientific">Ruminococcus flavefaciens</name>
    <dbReference type="NCBI Taxonomy" id="1265"/>
    <lineage>
        <taxon>Bacteria</taxon>
        <taxon>Bacillati</taxon>
        <taxon>Bacillota</taxon>
        <taxon>Clostridia</taxon>
        <taxon>Eubacteriales</taxon>
        <taxon>Oscillospiraceae</taxon>
        <taxon>Ruminococcus</taxon>
    </lineage>
</organism>
<dbReference type="PANTHER" id="PTHR45661:SF3">
    <property type="entry name" value="IG-LIKE DOMAIN-CONTAINING PROTEIN"/>
    <property type="match status" value="1"/>
</dbReference>
<evidence type="ECO:0000256" key="1">
    <source>
        <dbReference type="SAM" id="MobiDB-lite"/>
    </source>
</evidence>
<protein>
    <submittedName>
        <fullName evidence="2">Leucine rich repeat-containing protein</fullName>
    </submittedName>
</protein>
<reference evidence="2 3" key="1">
    <citation type="submission" date="2016-10" db="EMBL/GenBank/DDBJ databases">
        <authorList>
            <person name="de Groot N.N."/>
        </authorList>
    </citation>
    <scope>NUCLEOTIDE SEQUENCE [LARGE SCALE GENOMIC DNA]</scope>
    <source>
        <strain evidence="2 3">YAD2003</strain>
    </source>
</reference>
<dbReference type="EMBL" id="FNWV01000011">
    <property type="protein sequence ID" value="SEH77693.1"/>
    <property type="molecule type" value="Genomic_DNA"/>
</dbReference>
<dbReference type="InterPro" id="IPR026906">
    <property type="entry name" value="LRR_5"/>
</dbReference>
<name>A0A1H6L0R7_RUMFL</name>
<dbReference type="PANTHER" id="PTHR45661">
    <property type="entry name" value="SURFACE ANTIGEN"/>
    <property type="match status" value="1"/>
</dbReference>
<sequence>MKKFVLASLTAAVFITSAGCGNKVKGGTDKPSEKEKTSVTSDEETTEAGSDEELATVRDRNIVSSDIFDYEIYEGGVIITKYKGKEQAVEIPAEIEGTPVREIGFFAFEANEDVASVALPESVQTIGEGAFIDCTSLKEIDLPTGLTTIDRGAFAGCTSIAEITIPEGVQSIHDGAFAGCTALNIMTVLSRELKYENWGLEELPNLVIYAPEDSAAAEWAGAMGKFAIY</sequence>
<accession>A0A1H6L0R7</accession>
<evidence type="ECO:0000313" key="2">
    <source>
        <dbReference type="EMBL" id="SEH77693.1"/>
    </source>
</evidence>
<evidence type="ECO:0000313" key="3">
    <source>
        <dbReference type="Proteomes" id="UP000183190"/>
    </source>
</evidence>
<feature type="compositionally biased region" description="Acidic residues" evidence="1">
    <location>
        <begin position="41"/>
        <end position="52"/>
    </location>
</feature>